<name>A0A8X6HJW2_TRICU</name>
<accession>A0A8X6HJW2</accession>
<reference evidence="1" key="1">
    <citation type="submission" date="2020-07" db="EMBL/GenBank/DDBJ databases">
        <title>Multicomponent nature underlies the extraordinary mechanical properties of spider dragline silk.</title>
        <authorList>
            <person name="Kono N."/>
            <person name="Nakamura H."/>
            <person name="Mori M."/>
            <person name="Yoshida Y."/>
            <person name="Ohtoshi R."/>
            <person name="Malay A.D."/>
            <person name="Moran D.A.P."/>
            <person name="Tomita M."/>
            <person name="Numata K."/>
            <person name="Arakawa K."/>
        </authorList>
    </citation>
    <scope>NUCLEOTIDE SEQUENCE</scope>
</reference>
<evidence type="ECO:0000313" key="2">
    <source>
        <dbReference type="Proteomes" id="UP000887116"/>
    </source>
</evidence>
<proteinExistence type="predicted"/>
<dbReference type="Proteomes" id="UP000887116">
    <property type="component" value="Unassembled WGS sequence"/>
</dbReference>
<dbReference type="EMBL" id="BMAO01005877">
    <property type="protein sequence ID" value="GFR04489.1"/>
    <property type="molecule type" value="Genomic_DNA"/>
</dbReference>
<gene>
    <name evidence="1" type="ORF">TNCT_455001</name>
</gene>
<dbReference type="AlphaFoldDB" id="A0A8X6HJW2"/>
<comment type="caution">
    <text evidence="1">The sequence shown here is derived from an EMBL/GenBank/DDBJ whole genome shotgun (WGS) entry which is preliminary data.</text>
</comment>
<organism evidence="1 2">
    <name type="scientific">Trichonephila clavata</name>
    <name type="common">Joro spider</name>
    <name type="synonym">Nephila clavata</name>
    <dbReference type="NCBI Taxonomy" id="2740835"/>
    <lineage>
        <taxon>Eukaryota</taxon>
        <taxon>Metazoa</taxon>
        <taxon>Ecdysozoa</taxon>
        <taxon>Arthropoda</taxon>
        <taxon>Chelicerata</taxon>
        <taxon>Arachnida</taxon>
        <taxon>Araneae</taxon>
        <taxon>Araneomorphae</taxon>
        <taxon>Entelegynae</taxon>
        <taxon>Araneoidea</taxon>
        <taxon>Nephilidae</taxon>
        <taxon>Trichonephila</taxon>
    </lineage>
</organism>
<protein>
    <submittedName>
        <fullName evidence="1">Uncharacterized protein</fullName>
    </submittedName>
</protein>
<sequence>MASQNFDHKSDEEFCFFINMQLLHCAMLCHQMKASDARPFVFMFRIVKGLLRSEGQAANTRAGIAINQIHQSRKNVVREILLERCLAATVCRMCHRRHSSRHRIIFRLKAPVSEVSLGKNTTAVQIVRQTVSPSSRHRVMP</sequence>
<keyword evidence="2" id="KW-1185">Reference proteome</keyword>
<evidence type="ECO:0000313" key="1">
    <source>
        <dbReference type="EMBL" id="GFR04489.1"/>
    </source>
</evidence>